<dbReference type="Gene3D" id="3.40.50.300">
    <property type="entry name" value="P-loop containing nucleotide triphosphate hydrolases"/>
    <property type="match status" value="1"/>
</dbReference>
<dbReference type="Gene3D" id="3.40.50.2300">
    <property type="match status" value="1"/>
</dbReference>
<reference evidence="14 15" key="1">
    <citation type="submission" date="2019-07" db="EMBL/GenBank/DDBJ databases">
        <title>Whole genome shotgun sequence of Myxococcus fulvus NBRC 100333.</title>
        <authorList>
            <person name="Hosoyama A."/>
            <person name="Uohara A."/>
            <person name="Ohji S."/>
            <person name="Ichikawa N."/>
        </authorList>
    </citation>
    <scope>NUCLEOTIDE SEQUENCE [LARGE SCALE GENOMIC DNA]</scope>
    <source>
        <strain evidence="14 15">NBRC 100333</strain>
    </source>
</reference>
<feature type="domain" description="Response regulatory" evidence="13">
    <location>
        <begin position="12"/>
        <end position="126"/>
    </location>
</feature>
<dbReference type="InterPro" id="IPR027417">
    <property type="entry name" value="P-loop_NTPase"/>
</dbReference>
<evidence type="ECO:0000259" key="12">
    <source>
        <dbReference type="PROSITE" id="PS50045"/>
    </source>
</evidence>
<feature type="domain" description="Sigma-54 factor interaction" evidence="12">
    <location>
        <begin position="153"/>
        <end position="382"/>
    </location>
</feature>
<evidence type="ECO:0000256" key="10">
    <source>
        <dbReference type="ARBA" id="ARBA00023163"/>
    </source>
</evidence>
<dbReference type="AlphaFoldDB" id="A0A511T3L3"/>
<dbReference type="GO" id="GO:0006355">
    <property type="term" value="P:regulation of DNA-templated transcription"/>
    <property type="evidence" value="ECO:0007669"/>
    <property type="project" value="InterPro"/>
</dbReference>
<dbReference type="FunFam" id="1.10.8.60:FF:000014">
    <property type="entry name" value="DNA-binding transcriptional regulator NtrC"/>
    <property type="match status" value="1"/>
</dbReference>
<dbReference type="Gene3D" id="1.10.8.60">
    <property type="match status" value="1"/>
</dbReference>
<evidence type="ECO:0000256" key="3">
    <source>
        <dbReference type="ARBA" id="ARBA00022553"/>
    </source>
</evidence>
<evidence type="ECO:0000256" key="7">
    <source>
        <dbReference type="ARBA" id="ARBA00023015"/>
    </source>
</evidence>
<feature type="modified residue" description="4-aspartylphosphate" evidence="11">
    <location>
        <position position="61"/>
    </location>
</feature>
<evidence type="ECO:0000259" key="13">
    <source>
        <dbReference type="PROSITE" id="PS50110"/>
    </source>
</evidence>
<evidence type="ECO:0000256" key="2">
    <source>
        <dbReference type="ARBA" id="ARBA00022490"/>
    </source>
</evidence>
<dbReference type="SUPFAM" id="SSF52540">
    <property type="entry name" value="P-loop containing nucleoside triphosphate hydrolases"/>
    <property type="match status" value="1"/>
</dbReference>
<evidence type="ECO:0000256" key="4">
    <source>
        <dbReference type="ARBA" id="ARBA00022741"/>
    </source>
</evidence>
<keyword evidence="2" id="KW-0963">Cytoplasm</keyword>
<dbReference type="InterPro" id="IPR025943">
    <property type="entry name" value="Sigma_54_int_dom_ATP-bd_2"/>
</dbReference>
<keyword evidence="3 11" id="KW-0597">Phosphoprotein</keyword>
<dbReference type="PANTHER" id="PTHR32071">
    <property type="entry name" value="TRANSCRIPTIONAL REGULATORY PROTEIN"/>
    <property type="match status" value="1"/>
</dbReference>
<evidence type="ECO:0000256" key="11">
    <source>
        <dbReference type="PROSITE-ProRule" id="PRU00169"/>
    </source>
</evidence>
<dbReference type="GO" id="GO:0005737">
    <property type="term" value="C:cytoplasm"/>
    <property type="evidence" value="ECO:0007669"/>
    <property type="project" value="UniProtKB-SubCell"/>
</dbReference>
<dbReference type="PANTHER" id="PTHR32071:SF117">
    <property type="entry name" value="PTS-DEPENDENT DIHYDROXYACETONE KINASE OPERON REGULATORY PROTEIN-RELATED"/>
    <property type="match status" value="1"/>
</dbReference>
<keyword evidence="9" id="KW-0010">Activator</keyword>
<dbReference type="SUPFAM" id="SSF52172">
    <property type="entry name" value="CheY-like"/>
    <property type="match status" value="1"/>
</dbReference>
<keyword evidence="10" id="KW-0804">Transcription</keyword>
<dbReference type="PROSITE" id="PS00688">
    <property type="entry name" value="SIGMA54_INTERACT_3"/>
    <property type="match status" value="1"/>
</dbReference>
<dbReference type="PROSITE" id="PS50045">
    <property type="entry name" value="SIGMA54_INTERACT_4"/>
    <property type="match status" value="1"/>
</dbReference>
<dbReference type="InterPro" id="IPR011006">
    <property type="entry name" value="CheY-like_superfamily"/>
</dbReference>
<dbReference type="InterPro" id="IPR009057">
    <property type="entry name" value="Homeodomain-like_sf"/>
</dbReference>
<dbReference type="Proteomes" id="UP000321514">
    <property type="component" value="Unassembled WGS sequence"/>
</dbReference>
<name>A0A511T3L3_MYXFU</name>
<dbReference type="InterPro" id="IPR003593">
    <property type="entry name" value="AAA+_ATPase"/>
</dbReference>
<keyword evidence="7" id="KW-0805">Transcription regulation</keyword>
<dbReference type="FunFam" id="3.40.50.2300:FF:000018">
    <property type="entry name" value="DNA-binding transcriptional regulator NtrC"/>
    <property type="match status" value="1"/>
</dbReference>
<comment type="caution">
    <text evidence="14">The sequence shown here is derived from an EMBL/GenBank/DDBJ whole genome shotgun (WGS) entry which is preliminary data.</text>
</comment>
<dbReference type="CDD" id="cd00009">
    <property type="entry name" value="AAA"/>
    <property type="match status" value="1"/>
</dbReference>
<evidence type="ECO:0000256" key="8">
    <source>
        <dbReference type="ARBA" id="ARBA00023125"/>
    </source>
</evidence>
<accession>A0A511T3L3</accession>
<gene>
    <name evidence="14" type="ORF">MFU01_37910</name>
</gene>
<dbReference type="InterPro" id="IPR002197">
    <property type="entry name" value="HTH_Fis"/>
</dbReference>
<dbReference type="SMART" id="SM00448">
    <property type="entry name" value="REC"/>
    <property type="match status" value="1"/>
</dbReference>
<dbReference type="InterPro" id="IPR058031">
    <property type="entry name" value="AAA_lid_NorR"/>
</dbReference>
<dbReference type="GO" id="GO:0005524">
    <property type="term" value="F:ATP binding"/>
    <property type="evidence" value="ECO:0007669"/>
    <property type="project" value="UniProtKB-KW"/>
</dbReference>
<dbReference type="GO" id="GO:0000160">
    <property type="term" value="P:phosphorelay signal transduction system"/>
    <property type="evidence" value="ECO:0007669"/>
    <property type="project" value="UniProtKB-KW"/>
</dbReference>
<dbReference type="EMBL" id="BJXR01000030">
    <property type="protein sequence ID" value="GEN08754.1"/>
    <property type="molecule type" value="Genomic_DNA"/>
</dbReference>
<evidence type="ECO:0000256" key="5">
    <source>
        <dbReference type="ARBA" id="ARBA00022840"/>
    </source>
</evidence>
<evidence type="ECO:0000256" key="6">
    <source>
        <dbReference type="ARBA" id="ARBA00023012"/>
    </source>
</evidence>
<dbReference type="PROSITE" id="PS50110">
    <property type="entry name" value="RESPONSE_REGULATORY"/>
    <property type="match status" value="1"/>
</dbReference>
<comment type="subcellular location">
    <subcellularLocation>
        <location evidence="1">Cytoplasm</location>
    </subcellularLocation>
</comment>
<evidence type="ECO:0000313" key="14">
    <source>
        <dbReference type="EMBL" id="GEN08754.1"/>
    </source>
</evidence>
<keyword evidence="4" id="KW-0547">Nucleotide-binding</keyword>
<evidence type="ECO:0000256" key="9">
    <source>
        <dbReference type="ARBA" id="ARBA00023159"/>
    </source>
</evidence>
<dbReference type="Pfam" id="PF00158">
    <property type="entry name" value="Sigma54_activat"/>
    <property type="match status" value="1"/>
</dbReference>
<dbReference type="SUPFAM" id="SSF46689">
    <property type="entry name" value="Homeodomain-like"/>
    <property type="match status" value="1"/>
</dbReference>
<keyword evidence="8" id="KW-0238">DNA-binding</keyword>
<dbReference type="Pfam" id="PF00072">
    <property type="entry name" value="Response_reg"/>
    <property type="match status" value="1"/>
</dbReference>
<dbReference type="InterPro" id="IPR002078">
    <property type="entry name" value="Sigma_54_int"/>
</dbReference>
<dbReference type="InterPro" id="IPR025944">
    <property type="entry name" value="Sigma_54_int_dom_CS"/>
</dbReference>
<sequence>MHSAAPTMTTSTVLVVDDDRANLDSVTRIFQRENMATLSAANGTEALELLRRPEVTVMVTDLMMPGMDGQELLRAARTIRPDVEVVLMTAYGTVETAVAAMKDGAYDFITKPLKRHSLVKAVQKALEKRALVSENQTLKAKLAEMSAQGGRSMVGQSPAFRAMLDTIRQAAPSTATVLLLGESGTGKELAARSVHEYSSRAKGAFVAVNCGALPENILEAELFGVERGAFTGAVARREGRFERAHGGTLFLDEVGEMPLPAQVKLLRALAEGEIERLGGTQTVKVDVRLVAATNKDLQKEVAEGRFREDLYYRLNVVEIRVPALASRREDIPLLADAFLRRFAAKNGKALRGFSPEALQTLENYAWPGNVRELEHAVERAVVLARGEVLEASDLPESVRKGPLGAATQLVIPIGTPMEEVERRVIHETLRHTKGDKTLAARLLGIAARTIYRKLEREQTTGGEPSAGSDD</sequence>
<dbReference type="PRINTS" id="PR01590">
    <property type="entry name" value="HTHFIS"/>
</dbReference>
<keyword evidence="5" id="KW-0067">ATP-binding</keyword>
<dbReference type="SMART" id="SM00382">
    <property type="entry name" value="AAA"/>
    <property type="match status" value="1"/>
</dbReference>
<dbReference type="GO" id="GO:0043565">
    <property type="term" value="F:sequence-specific DNA binding"/>
    <property type="evidence" value="ECO:0007669"/>
    <property type="project" value="InterPro"/>
</dbReference>
<dbReference type="FunFam" id="3.40.50.300:FF:000006">
    <property type="entry name" value="DNA-binding transcriptional regulator NtrC"/>
    <property type="match status" value="1"/>
</dbReference>
<organism evidence="14 15">
    <name type="scientific">Myxococcus fulvus</name>
    <dbReference type="NCBI Taxonomy" id="33"/>
    <lineage>
        <taxon>Bacteria</taxon>
        <taxon>Pseudomonadati</taxon>
        <taxon>Myxococcota</taxon>
        <taxon>Myxococcia</taxon>
        <taxon>Myxococcales</taxon>
        <taxon>Cystobacterineae</taxon>
        <taxon>Myxococcaceae</taxon>
        <taxon>Myxococcus</taxon>
    </lineage>
</organism>
<dbReference type="Pfam" id="PF02954">
    <property type="entry name" value="HTH_8"/>
    <property type="match status" value="1"/>
</dbReference>
<dbReference type="Pfam" id="PF25601">
    <property type="entry name" value="AAA_lid_14"/>
    <property type="match status" value="1"/>
</dbReference>
<dbReference type="InterPro" id="IPR001789">
    <property type="entry name" value="Sig_transdc_resp-reg_receiver"/>
</dbReference>
<dbReference type="STRING" id="1334629.MFUL124B02_15875"/>
<proteinExistence type="predicted"/>
<evidence type="ECO:0000256" key="1">
    <source>
        <dbReference type="ARBA" id="ARBA00004496"/>
    </source>
</evidence>
<dbReference type="Gene3D" id="1.10.10.60">
    <property type="entry name" value="Homeodomain-like"/>
    <property type="match status" value="1"/>
</dbReference>
<evidence type="ECO:0000313" key="15">
    <source>
        <dbReference type="Proteomes" id="UP000321514"/>
    </source>
</evidence>
<dbReference type="PROSITE" id="PS00676">
    <property type="entry name" value="SIGMA54_INTERACT_2"/>
    <property type="match status" value="1"/>
</dbReference>
<protein>
    <submittedName>
        <fullName evidence="14">Acetoacetate metabolism regulatory protein AtoC</fullName>
    </submittedName>
</protein>
<keyword evidence="6" id="KW-0902">Two-component regulatory system</keyword>